<dbReference type="Proteomes" id="UP000767446">
    <property type="component" value="Unassembled WGS sequence"/>
</dbReference>
<dbReference type="Gene3D" id="1.20.1220.20">
    <property type="entry name" value="Uncharcterised protein PF01724"/>
    <property type="match status" value="1"/>
</dbReference>
<proteinExistence type="predicted"/>
<dbReference type="Pfam" id="PF01724">
    <property type="entry name" value="DUF29"/>
    <property type="match status" value="1"/>
</dbReference>
<evidence type="ECO:0000313" key="2">
    <source>
        <dbReference type="Proteomes" id="UP000767446"/>
    </source>
</evidence>
<accession>A0A941GX30</accession>
<dbReference type="EMBL" id="JADQBC010000020">
    <property type="protein sequence ID" value="MBR8827108.1"/>
    <property type="molecule type" value="Genomic_DNA"/>
</dbReference>
<evidence type="ECO:0000313" key="1">
    <source>
        <dbReference type="EMBL" id="MBR8827108.1"/>
    </source>
</evidence>
<dbReference type="PANTHER" id="PTHR34235:SF3">
    <property type="entry name" value="SLR1203 PROTEIN"/>
    <property type="match status" value="1"/>
</dbReference>
<dbReference type="InterPro" id="IPR002636">
    <property type="entry name" value="DUF29"/>
</dbReference>
<organism evidence="1 2">
    <name type="scientific">Gomphosphaeria aponina SAG 52.96 = DSM 107014</name>
    <dbReference type="NCBI Taxonomy" id="1521640"/>
    <lineage>
        <taxon>Bacteria</taxon>
        <taxon>Bacillati</taxon>
        <taxon>Cyanobacteriota</taxon>
        <taxon>Cyanophyceae</taxon>
        <taxon>Oscillatoriophycideae</taxon>
        <taxon>Chroococcales</taxon>
        <taxon>Gomphosphaeriaceae</taxon>
        <taxon>Gomphosphaeria</taxon>
    </lineage>
</organism>
<sequence>MVTTAKEKIQQIYTEDFLLWVDTTSEQIQQRDVENLDWEHILEEIVALGNEQRHKVESYLLRLFIHLLLYKYWETERTWSGKGWEKEIDNFRIELELLLESKNLYNHFLGQMDSIYLKARKNAIRKSKLAPEIFPESSPFSVEELLDFGFLPETK</sequence>
<gene>
    <name evidence="1" type="ORF">DSM107014_04245</name>
</gene>
<dbReference type="AlphaFoldDB" id="A0A941GX30"/>
<name>A0A941GX30_9CHRO</name>
<dbReference type="PANTHER" id="PTHR34235">
    <property type="entry name" value="SLR1203 PROTEIN-RELATED"/>
    <property type="match status" value="1"/>
</dbReference>
<comment type="caution">
    <text evidence="1">The sequence shown here is derived from an EMBL/GenBank/DDBJ whole genome shotgun (WGS) entry which is preliminary data.</text>
</comment>
<protein>
    <submittedName>
        <fullName evidence="1">DUF29 domain-containing protein</fullName>
    </submittedName>
</protein>
<reference evidence="1" key="1">
    <citation type="submission" date="2021-02" db="EMBL/GenBank/DDBJ databases">
        <title>Metagenome analyses of Stigonema ocellatum DSM 106950, Chlorogloea purpurea SAG 13.99 and Gomphosphaeria aponina DSM 107014.</title>
        <authorList>
            <person name="Marter P."/>
            <person name="Huang S."/>
        </authorList>
    </citation>
    <scope>NUCLEOTIDE SEQUENCE</scope>
    <source>
        <strain evidence="1">JP213</strain>
    </source>
</reference>